<name>A0A010ZLZ6_9ACTN</name>
<gene>
    <name evidence="1" type="ORF">CryarDRAFT_0728</name>
</gene>
<keyword evidence="2" id="KW-1185">Reference proteome</keyword>
<organism evidence="1 2">
    <name type="scientific">Cryptosporangium arvum DSM 44712</name>
    <dbReference type="NCBI Taxonomy" id="927661"/>
    <lineage>
        <taxon>Bacteria</taxon>
        <taxon>Bacillati</taxon>
        <taxon>Actinomycetota</taxon>
        <taxon>Actinomycetes</taxon>
        <taxon>Cryptosporangiales</taxon>
        <taxon>Cryptosporangiaceae</taxon>
        <taxon>Cryptosporangium</taxon>
    </lineage>
</organism>
<accession>A0A010ZLZ6</accession>
<dbReference type="HOGENOM" id="CLU_2463884_0_0_11"/>
<dbReference type="AlphaFoldDB" id="A0A010ZLZ6"/>
<protein>
    <submittedName>
        <fullName evidence="1">Uncharacterized protein</fullName>
    </submittedName>
</protein>
<proteinExistence type="predicted"/>
<sequence>MNATSRPRTGRPRFTVSVDIDLDGSWWVVRKPADLHPRDFANVRGKVRPLHAKSSRTCHPSVSHFAVTHAAWSLARPSLVIEPSLGRV</sequence>
<dbReference type="EMBL" id="JFBT01000001">
    <property type="protein sequence ID" value="EXG79684.1"/>
    <property type="molecule type" value="Genomic_DNA"/>
</dbReference>
<evidence type="ECO:0000313" key="2">
    <source>
        <dbReference type="Proteomes" id="UP000021053"/>
    </source>
</evidence>
<reference evidence="1 2" key="1">
    <citation type="submission" date="2013-07" db="EMBL/GenBank/DDBJ databases">
        <authorList>
            <consortium name="DOE Joint Genome Institute"/>
            <person name="Eisen J."/>
            <person name="Huntemann M."/>
            <person name="Han J."/>
            <person name="Chen A."/>
            <person name="Kyrpides N."/>
            <person name="Mavromatis K."/>
            <person name="Markowitz V."/>
            <person name="Palaniappan K."/>
            <person name="Ivanova N."/>
            <person name="Schaumberg A."/>
            <person name="Pati A."/>
            <person name="Liolios K."/>
            <person name="Nordberg H.P."/>
            <person name="Cantor M.N."/>
            <person name="Hua S.X."/>
            <person name="Woyke T."/>
        </authorList>
    </citation>
    <scope>NUCLEOTIDE SEQUENCE [LARGE SCALE GENOMIC DNA]</scope>
    <source>
        <strain evidence="1 2">DSM 44712</strain>
    </source>
</reference>
<comment type="caution">
    <text evidence="1">The sequence shown here is derived from an EMBL/GenBank/DDBJ whole genome shotgun (WGS) entry which is preliminary data.</text>
</comment>
<dbReference type="Proteomes" id="UP000021053">
    <property type="component" value="Unassembled WGS sequence"/>
</dbReference>
<evidence type="ECO:0000313" key="1">
    <source>
        <dbReference type="EMBL" id="EXG79684.1"/>
    </source>
</evidence>